<keyword evidence="2 4" id="KW-0560">Oxidoreductase</keyword>
<dbReference type="PANTHER" id="PTHR42789:SF1">
    <property type="entry name" value="D-ISOMER SPECIFIC 2-HYDROXYACID DEHYDROGENASE FAMILY PROTEIN (AFU_ORTHOLOGUE AFUA_6G10090)"/>
    <property type="match status" value="1"/>
</dbReference>
<protein>
    <submittedName>
        <fullName evidence="7">2-hydroxyacid dehydrogenase</fullName>
    </submittedName>
</protein>
<dbReference type="RefSeq" id="WP_047191673.1">
    <property type="nucleotide sequence ID" value="NZ_LCYG01000074.1"/>
</dbReference>
<dbReference type="InterPro" id="IPR029753">
    <property type="entry name" value="D-isomer_DH_CS"/>
</dbReference>
<feature type="domain" description="D-isomer specific 2-hydroxyacid dehydrogenase catalytic" evidence="5">
    <location>
        <begin position="27"/>
        <end position="311"/>
    </location>
</feature>
<dbReference type="PANTHER" id="PTHR42789">
    <property type="entry name" value="D-ISOMER SPECIFIC 2-HYDROXYACID DEHYDROGENASE FAMILY PROTEIN (AFU_ORTHOLOGUE AFUA_6G10090)"/>
    <property type="match status" value="1"/>
</dbReference>
<dbReference type="PATRIC" id="fig|1225564.3.peg.6410"/>
<dbReference type="GO" id="GO:0016616">
    <property type="term" value="F:oxidoreductase activity, acting on the CH-OH group of donors, NAD or NADP as acceptor"/>
    <property type="evidence" value="ECO:0007669"/>
    <property type="project" value="InterPro"/>
</dbReference>
<dbReference type="InterPro" id="IPR006140">
    <property type="entry name" value="D-isomer_DH_NAD-bd"/>
</dbReference>
<evidence type="ECO:0000259" key="5">
    <source>
        <dbReference type="Pfam" id="PF00389"/>
    </source>
</evidence>
<name>A0A0H1R650_9HYPH</name>
<evidence type="ECO:0000313" key="7">
    <source>
        <dbReference type="EMBL" id="KLK90623.1"/>
    </source>
</evidence>
<evidence type="ECO:0000256" key="4">
    <source>
        <dbReference type="RuleBase" id="RU003719"/>
    </source>
</evidence>
<dbReference type="InterPro" id="IPR006139">
    <property type="entry name" value="D-isomer_2_OHA_DH_cat_dom"/>
</dbReference>
<keyword evidence="3" id="KW-0520">NAD</keyword>
<dbReference type="Pfam" id="PF00389">
    <property type="entry name" value="2-Hacid_dh"/>
    <property type="match status" value="1"/>
</dbReference>
<gene>
    <name evidence="7" type="ORF">AA309_24600</name>
</gene>
<dbReference type="InterPro" id="IPR050857">
    <property type="entry name" value="D-2-hydroxyacid_DH"/>
</dbReference>
<organism evidence="7 8">
    <name type="scientific">Microvirga vignae</name>
    <dbReference type="NCBI Taxonomy" id="1225564"/>
    <lineage>
        <taxon>Bacteria</taxon>
        <taxon>Pseudomonadati</taxon>
        <taxon>Pseudomonadota</taxon>
        <taxon>Alphaproteobacteria</taxon>
        <taxon>Hyphomicrobiales</taxon>
        <taxon>Methylobacteriaceae</taxon>
        <taxon>Microvirga</taxon>
    </lineage>
</organism>
<evidence type="ECO:0000256" key="3">
    <source>
        <dbReference type="ARBA" id="ARBA00023027"/>
    </source>
</evidence>
<sequence length="315" mass="34912">MRIAILDDYQASALKLADWGSIPNAAVVPFTDHVHEERQLIDRLSEFDVVLRIRERTEFPRSTLERLPKLKLLLATGMRNARSIDLPAARDLGITVCTTEAYHQTTVEITWGLILMLMRRMSLEAASLRNGGWQLGLGLGLAGKTLGILGLGNMGQPVARIGQGFGMRVVAWSPNLTPERTAPHGVECVSKEELFANSDVITIHIPHSDTTEGIVSAADIARMKRSAFLVNTSRPKLVDQSALLDALLHHRIAGAGLDVFDIEPLPLEHPYRYLQNVIATPHIGFVTEENYRLFFNQSIENLKAFLDGKPIRVIS</sequence>
<comment type="similarity">
    <text evidence="1 4">Belongs to the D-isomer specific 2-hydroxyacid dehydrogenase family.</text>
</comment>
<evidence type="ECO:0000256" key="1">
    <source>
        <dbReference type="ARBA" id="ARBA00005854"/>
    </source>
</evidence>
<dbReference type="Proteomes" id="UP000035489">
    <property type="component" value="Unassembled WGS sequence"/>
</dbReference>
<dbReference type="SUPFAM" id="SSF51735">
    <property type="entry name" value="NAD(P)-binding Rossmann-fold domains"/>
    <property type="match status" value="1"/>
</dbReference>
<dbReference type="EMBL" id="LCYG01000074">
    <property type="protein sequence ID" value="KLK90623.1"/>
    <property type="molecule type" value="Genomic_DNA"/>
</dbReference>
<proteinExistence type="inferred from homology"/>
<dbReference type="AlphaFoldDB" id="A0A0H1R650"/>
<dbReference type="GO" id="GO:0051287">
    <property type="term" value="F:NAD binding"/>
    <property type="evidence" value="ECO:0007669"/>
    <property type="project" value="InterPro"/>
</dbReference>
<feature type="domain" description="D-isomer specific 2-hydroxyacid dehydrogenase NAD-binding" evidence="6">
    <location>
        <begin position="112"/>
        <end position="284"/>
    </location>
</feature>
<reference evidence="7 8" key="1">
    <citation type="submission" date="2015-05" db="EMBL/GenBank/DDBJ databases">
        <title>Draft genome sequence of Microvirga vignae strain BR3299, a novel nitrogen fixing bacteria isolated from Brazil semi-aired region.</title>
        <authorList>
            <person name="Zilli J.E."/>
            <person name="Passos S.R."/>
            <person name="Leite J."/>
            <person name="Baldani J.I."/>
            <person name="Xavier G.R."/>
            <person name="Rumjaneck N.G."/>
            <person name="Simoes-Araujo J.L."/>
        </authorList>
    </citation>
    <scope>NUCLEOTIDE SEQUENCE [LARGE SCALE GENOMIC DNA]</scope>
    <source>
        <strain evidence="7 8">BR3299</strain>
    </source>
</reference>
<dbReference type="CDD" id="cd12169">
    <property type="entry name" value="PGDH_like_1"/>
    <property type="match status" value="1"/>
</dbReference>
<dbReference type="PROSITE" id="PS00671">
    <property type="entry name" value="D_2_HYDROXYACID_DH_3"/>
    <property type="match status" value="1"/>
</dbReference>
<dbReference type="SUPFAM" id="SSF52283">
    <property type="entry name" value="Formate/glycerate dehydrogenase catalytic domain-like"/>
    <property type="match status" value="1"/>
</dbReference>
<evidence type="ECO:0000313" key="8">
    <source>
        <dbReference type="Proteomes" id="UP000035489"/>
    </source>
</evidence>
<comment type="caution">
    <text evidence="7">The sequence shown here is derived from an EMBL/GenBank/DDBJ whole genome shotgun (WGS) entry which is preliminary data.</text>
</comment>
<dbReference type="PROSITE" id="PS00670">
    <property type="entry name" value="D_2_HYDROXYACID_DH_2"/>
    <property type="match status" value="1"/>
</dbReference>
<dbReference type="STRING" id="1225564.AA309_24600"/>
<dbReference type="Pfam" id="PF02826">
    <property type="entry name" value="2-Hacid_dh_C"/>
    <property type="match status" value="1"/>
</dbReference>
<evidence type="ECO:0000259" key="6">
    <source>
        <dbReference type="Pfam" id="PF02826"/>
    </source>
</evidence>
<dbReference type="InterPro" id="IPR036291">
    <property type="entry name" value="NAD(P)-bd_dom_sf"/>
</dbReference>
<accession>A0A0H1R650</accession>
<dbReference type="OrthoDB" id="9793626at2"/>
<evidence type="ECO:0000256" key="2">
    <source>
        <dbReference type="ARBA" id="ARBA00023002"/>
    </source>
</evidence>
<dbReference type="Gene3D" id="3.40.50.720">
    <property type="entry name" value="NAD(P)-binding Rossmann-like Domain"/>
    <property type="match status" value="2"/>
</dbReference>
<keyword evidence="8" id="KW-1185">Reference proteome</keyword>